<comment type="caution">
    <text evidence="10">The sequence shown here is derived from an EMBL/GenBank/DDBJ whole genome shotgun (WGS) entry which is preliminary data.</text>
</comment>
<keyword evidence="11" id="KW-1185">Reference proteome</keyword>
<keyword evidence="2" id="KW-0902">Two-component regulatory system</keyword>
<dbReference type="InterPro" id="IPR011006">
    <property type="entry name" value="CheY-like_superfamily"/>
</dbReference>
<dbReference type="InterPro" id="IPR005158">
    <property type="entry name" value="BTAD"/>
</dbReference>
<evidence type="ECO:0000256" key="3">
    <source>
        <dbReference type="ARBA" id="ARBA00023015"/>
    </source>
</evidence>
<feature type="DNA-binding region" description="OmpR/PhoB-type" evidence="7">
    <location>
        <begin position="136"/>
        <end position="236"/>
    </location>
</feature>
<dbReference type="PROSITE" id="PS50110">
    <property type="entry name" value="RESPONSE_REGULATORY"/>
    <property type="match status" value="1"/>
</dbReference>
<keyword evidence="3" id="KW-0805">Transcription regulation</keyword>
<dbReference type="Pfam" id="PF03704">
    <property type="entry name" value="BTAD"/>
    <property type="match status" value="1"/>
</dbReference>
<dbReference type="Gene3D" id="1.25.40.10">
    <property type="entry name" value="Tetratricopeptide repeat domain"/>
    <property type="match status" value="1"/>
</dbReference>
<accession>A0A927GSB2</accession>
<evidence type="ECO:0000313" key="10">
    <source>
        <dbReference type="EMBL" id="MBD2846378.1"/>
    </source>
</evidence>
<dbReference type="InterPro" id="IPR036388">
    <property type="entry name" value="WH-like_DNA-bd_sf"/>
</dbReference>
<dbReference type="InterPro" id="IPR001867">
    <property type="entry name" value="OmpR/PhoB-type_DNA-bd"/>
</dbReference>
<dbReference type="GO" id="GO:0003677">
    <property type="term" value="F:DNA binding"/>
    <property type="evidence" value="ECO:0007669"/>
    <property type="project" value="UniProtKB-UniRule"/>
</dbReference>
<dbReference type="SMART" id="SM00862">
    <property type="entry name" value="Trans_reg_C"/>
    <property type="match status" value="1"/>
</dbReference>
<dbReference type="SMART" id="SM00448">
    <property type="entry name" value="REC"/>
    <property type="match status" value="1"/>
</dbReference>
<keyword evidence="5" id="KW-0804">Transcription</keyword>
<dbReference type="PANTHER" id="PTHR35807:SF2">
    <property type="entry name" value="TRANSCRIPTIONAL ACTIVATOR DOMAIN"/>
    <property type="match status" value="1"/>
</dbReference>
<dbReference type="InterPro" id="IPR011990">
    <property type="entry name" value="TPR-like_helical_dom_sf"/>
</dbReference>
<evidence type="ECO:0000256" key="7">
    <source>
        <dbReference type="PROSITE-ProRule" id="PRU01091"/>
    </source>
</evidence>
<feature type="domain" description="Response regulatory" evidence="8">
    <location>
        <begin position="3"/>
        <end position="117"/>
    </location>
</feature>
<dbReference type="SUPFAM" id="SSF52172">
    <property type="entry name" value="CheY-like"/>
    <property type="match status" value="1"/>
</dbReference>
<evidence type="ECO:0000259" key="8">
    <source>
        <dbReference type="PROSITE" id="PS50110"/>
    </source>
</evidence>
<keyword evidence="4 7" id="KW-0238">DNA-binding</keyword>
<dbReference type="SUPFAM" id="SSF48452">
    <property type="entry name" value="TPR-like"/>
    <property type="match status" value="1"/>
</dbReference>
<dbReference type="GO" id="GO:0000160">
    <property type="term" value="P:phosphorelay signal transduction system"/>
    <property type="evidence" value="ECO:0007669"/>
    <property type="project" value="UniProtKB-KW"/>
</dbReference>
<dbReference type="Pfam" id="PF00072">
    <property type="entry name" value="Response_reg"/>
    <property type="match status" value="1"/>
</dbReference>
<evidence type="ECO:0000256" key="1">
    <source>
        <dbReference type="ARBA" id="ARBA00005820"/>
    </source>
</evidence>
<dbReference type="AlphaFoldDB" id="A0A927GSB2"/>
<dbReference type="Gene3D" id="1.10.10.10">
    <property type="entry name" value="Winged helix-like DNA-binding domain superfamily/Winged helix DNA-binding domain"/>
    <property type="match status" value="1"/>
</dbReference>
<dbReference type="EMBL" id="JACXIZ010000022">
    <property type="protein sequence ID" value="MBD2846378.1"/>
    <property type="molecule type" value="Genomic_DNA"/>
</dbReference>
<dbReference type="InterPro" id="IPR016032">
    <property type="entry name" value="Sig_transdc_resp-reg_C-effctor"/>
</dbReference>
<comment type="similarity">
    <text evidence="1">Belongs to the AfsR/DnrI/RedD regulatory family.</text>
</comment>
<dbReference type="SMART" id="SM01043">
    <property type="entry name" value="BTAD"/>
    <property type="match status" value="1"/>
</dbReference>
<evidence type="ECO:0000256" key="6">
    <source>
        <dbReference type="PROSITE-ProRule" id="PRU00169"/>
    </source>
</evidence>
<organism evidence="10 11">
    <name type="scientific">Paenibacillus sabuli</name>
    <dbReference type="NCBI Taxonomy" id="2772509"/>
    <lineage>
        <taxon>Bacteria</taxon>
        <taxon>Bacillati</taxon>
        <taxon>Bacillota</taxon>
        <taxon>Bacilli</taxon>
        <taxon>Bacillales</taxon>
        <taxon>Paenibacillaceae</taxon>
        <taxon>Paenibacillus</taxon>
    </lineage>
</organism>
<evidence type="ECO:0000256" key="5">
    <source>
        <dbReference type="ARBA" id="ARBA00023163"/>
    </source>
</evidence>
<dbReference type="InterPro" id="IPR051677">
    <property type="entry name" value="AfsR-DnrI-RedD_regulator"/>
</dbReference>
<gene>
    <name evidence="10" type="ORF">IDH44_14335</name>
</gene>
<dbReference type="PROSITE" id="PS51755">
    <property type="entry name" value="OMPR_PHOB"/>
    <property type="match status" value="1"/>
</dbReference>
<dbReference type="GO" id="GO:0006355">
    <property type="term" value="P:regulation of DNA-templated transcription"/>
    <property type="evidence" value="ECO:0007669"/>
    <property type="project" value="InterPro"/>
</dbReference>
<dbReference type="InterPro" id="IPR001789">
    <property type="entry name" value="Sig_transdc_resp-reg_receiver"/>
</dbReference>
<reference evidence="10" key="1">
    <citation type="submission" date="2020-09" db="EMBL/GenBank/DDBJ databases">
        <title>A novel bacterium of genus Paenibacillus, isolated from South China Sea.</title>
        <authorList>
            <person name="Huang H."/>
            <person name="Mo K."/>
            <person name="Hu Y."/>
        </authorList>
    </citation>
    <scope>NUCLEOTIDE SEQUENCE</scope>
    <source>
        <strain evidence="10">IB182496</strain>
    </source>
</reference>
<dbReference type="Proteomes" id="UP000621560">
    <property type="component" value="Unassembled WGS sequence"/>
</dbReference>
<dbReference type="SUPFAM" id="SSF46894">
    <property type="entry name" value="C-terminal effector domain of the bipartite response regulators"/>
    <property type="match status" value="1"/>
</dbReference>
<dbReference type="Pfam" id="PF00486">
    <property type="entry name" value="Trans_reg_C"/>
    <property type="match status" value="1"/>
</dbReference>
<feature type="modified residue" description="4-aspartylphosphate" evidence="6">
    <location>
        <position position="54"/>
    </location>
</feature>
<keyword evidence="6" id="KW-0597">Phosphoprotein</keyword>
<sequence>MIRAIVVDDEKPAIDALRDLLHDYSDIELVGQFTNPHQALSRIGDLDYEIAFLDIEMPGINGLELGERLLEADPSTDIIYITAFDAYAVEAFEISALDYLMKPVSPRRMKKTMERLRTRQASAQAAPDPPLADRPRRVLCFGQFDIALEAQDGEGDSRIAWRTAKARELLAYLVQHRGKLVRKSQIWEAIWPGLEISRAVVYLHTCIYQIRKSLKQCRLEKQIRIRFVQDGYQLTLHDIDSDVDAFLRGTSFVDGSEAPDWEALERAERLYGDGYLTVEDFLWALEVRRELEMRYIETVKRLAERDEALGRDASAIRRWNALIRVDPYNEDGHERLLLLYAKVGDRSALARHYQRMTEQMQDELGLDPRPAAAELYRRLLSSMD</sequence>
<evidence type="ECO:0000256" key="2">
    <source>
        <dbReference type="ARBA" id="ARBA00023012"/>
    </source>
</evidence>
<protein>
    <submittedName>
        <fullName evidence="10">Response regulator</fullName>
    </submittedName>
</protein>
<name>A0A927GSB2_9BACL</name>
<evidence type="ECO:0000259" key="9">
    <source>
        <dbReference type="PROSITE" id="PS51755"/>
    </source>
</evidence>
<evidence type="ECO:0000256" key="4">
    <source>
        <dbReference type="ARBA" id="ARBA00023125"/>
    </source>
</evidence>
<dbReference type="PANTHER" id="PTHR35807">
    <property type="entry name" value="TRANSCRIPTIONAL REGULATOR REDD-RELATED"/>
    <property type="match status" value="1"/>
</dbReference>
<dbReference type="RefSeq" id="WP_190918739.1">
    <property type="nucleotide sequence ID" value="NZ_JACXIZ010000022.1"/>
</dbReference>
<proteinExistence type="inferred from homology"/>
<dbReference type="Gene3D" id="3.40.50.2300">
    <property type="match status" value="1"/>
</dbReference>
<feature type="domain" description="OmpR/PhoB-type" evidence="9">
    <location>
        <begin position="136"/>
        <end position="236"/>
    </location>
</feature>
<evidence type="ECO:0000313" key="11">
    <source>
        <dbReference type="Proteomes" id="UP000621560"/>
    </source>
</evidence>